<sequence>MTTTETDPATAAKATEVIRVDHFVRGRVVPGGAVNYRSRDLGVEFATPEIVLDELVTPRRELPPLLDVPIEEIIDFLVTCGERLVLEENVHLQRAADLIAATNPLPRRVIENLFRSARLRLTKRALWSSIETNFADPAALDGWVERTDHHGQHGALRAFPPRMIHMLAGNSPTGCISSIAQGALVKAVNVFKMPSSDPFTCVAMLRTMAEVDPDHPVVRSMSAVYWRGGDERIERTLYRPQFFDRIVAWGGGDAINNVIKYLGPGLQLVSFDPKTSISILGPETFTSDAVIDAVAEAAAVDVSVFNQEACLASRFIFVSGERSGIETFCARLQSRLGVDRETASETAHPLPGDLRDEIQMLQVLDDEVKVWGRPDGRGLVVLTSDPVEFHPSNKTVNVVHLDSIDQAVRFVNVATQTIGMYPPELKRAMRDRLASAGAQRVVRIGGAAKHVEGGPHDAMFPLQRFVHWMSDEDA</sequence>
<dbReference type="EMBL" id="FAOZ01000003">
    <property type="protein sequence ID" value="CUU54672.1"/>
    <property type="molecule type" value="Genomic_DNA"/>
</dbReference>
<evidence type="ECO:0000256" key="2">
    <source>
        <dbReference type="PIRNR" id="PIRNR009414"/>
    </source>
</evidence>
<dbReference type="EC" id="1.2.1.50" evidence="2"/>
<accession>A0A0S4QGI6</accession>
<evidence type="ECO:0000313" key="4">
    <source>
        <dbReference type="Proteomes" id="UP000198802"/>
    </source>
</evidence>
<dbReference type="CDD" id="cd07080">
    <property type="entry name" value="ALDH_Acyl-CoA-Red_LuxC"/>
    <property type="match status" value="1"/>
</dbReference>
<comment type="catalytic activity">
    <reaction evidence="2">
        <text>a long-chain fatty aldehyde + NADP(+) + CoA = a long-chain fatty acyl-CoA + NADPH + H(+)</text>
        <dbReference type="Rhea" id="RHEA:15437"/>
        <dbReference type="ChEBI" id="CHEBI:15378"/>
        <dbReference type="ChEBI" id="CHEBI:17176"/>
        <dbReference type="ChEBI" id="CHEBI:57287"/>
        <dbReference type="ChEBI" id="CHEBI:57783"/>
        <dbReference type="ChEBI" id="CHEBI:58349"/>
        <dbReference type="ChEBI" id="CHEBI:83139"/>
        <dbReference type="EC" id="1.2.1.50"/>
    </reaction>
</comment>
<keyword evidence="4" id="KW-1185">Reference proteome</keyword>
<organism evidence="3 4">
    <name type="scientific">Parafrankia irregularis</name>
    <dbReference type="NCBI Taxonomy" id="795642"/>
    <lineage>
        <taxon>Bacteria</taxon>
        <taxon>Bacillati</taxon>
        <taxon>Actinomycetota</taxon>
        <taxon>Actinomycetes</taxon>
        <taxon>Frankiales</taxon>
        <taxon>Frankiaceae</taxon>
        <taxon>Parafrankia</taxon>
    </lineage>
</organism>
<name>A0A0S4QGI6_9ACTN</name>
<dbReference type="AlphaFoldDB" id="A0A0S4QGI6"/>
<evidence type="ECO:0000313" key="3">
    <source>
        <dbReference type="EMBL" id="CUU54672.1"/>
    </source>
</evidence>
<dbReference type="Pfam" id="PF05893">
    <property type="entry name" value="LuxC"/>
    <property type="match status" value="1"/>
</dbReference>
<dbReference type="GO" id="GO:0003995">
    <property type="term" value="F:acyl-CoA dehydrogenase activity"/>
    <property type="evidence" value="ECO:0007669"/>
    <property type="project" value="InterPro"/>
</dbReference>
<protein>
    <recommendedName>
        <fullName evidence="2">Acyl-CoA reductase</fullName>
        <ecNumber evidence="2">1.2.1.50</ecNumber>
    </recommendedName>
</protein>
<reference evidence="4" key="1">
    <citation type="submission" date="2015-11" db="EMBL/GenBank/DDBJ databases">
        <authorList>
            <person name="Varghese N."/>
        </authorList>
    </citation>
    <scope>NUCLEOTIDE SEQUENCE [LARGE SCALE GENOMIC DNA]</scope>
    <source>
        <strain evidence="4">DSM 45899</strain>
    </source>
</reference>
<dbReference type="InterPro" id="IPR008670">
    <property type="entry name" value="CoA_reduct_LuxC"/>
</dbReference>
<dbReference type="Proteomes" id="UP000198802">
    <property type="component" value="Unassembled WGS sequence"/>
</dbReference>
<dbReference type="GO" id="GO:0050062">
    <property type="term" value="F:long-chain-fatty-acyl-CoA reductase activity"/>
    <property type="evidence" value="ECO:0007669"/>
    <property type="project" value="UniProtKB-EC"/>
</dbReference>
<comment type="similarity">
    <text evidence="2">Belongs to the LuxC family.</text>
</comment>
<keyword evidence="1 2" id="KW-0521">NADP</keyword>
<evidence type="ECO:0000256" key="1">
    <source>
        <dbReference type="ARBA" id="ARBA00022857"/>
    </source>
</evidence>
<keyword evidence="2" id="KW-0560">Oxidoreductase</keyword>
<gene>
    <name evidence="3" type="ORF">Ga0074812_103162</name>
</gene>
<dbReference type="GO" id="GO:0008218">
    <property type="term" value="P:bioluminescence"/>
    <property type="evidence" value="ECO:0007669"/>
    <property type="project" value="InterPro"/>
</dbReference>
<dbReference type="PIRSF" id="PIRSF009414">
    <property type="entry name" value="LuxC"/>
    <property type="match status" value="1"/>
</dbReference>
<proteinExistence type="inferred from homology"/>
<dbReference type="RefSeq" id="WP_091272407.1">
    <property type="nucleotide sequence ID" value="NZ_FAOZ01000003.1"/>
</dbReference>